<dbReference type="EMBL" id="HBUF01007455">
    <property type="protein sequence ID" value="CAG6607315.1"/>
    <property type="molecule type" value="Transcribed_RNA"/>
</dbReference>
<dbReference type="Gene3D" id="2.30.30.790">
    <property type="match status" value="1"/>
</dbReference>
<dbReference type="EMBL" id="HBUF01007453">
    <property type="protein sequence ID" value="CAG6607306.1"/>
    <property type="molecule type" value="Transcribed_RNA"/>
</dbReference>
<dbReference type="SUPFAM" id="SSF50104">
    <property type="entry name" value="Translation proteins SH3-like domain"/>
    <property type="match status" value="1"/>
</dbReference>
<dbReference type="EMBL" id="HBUF01007456">
    <property type="protein sequence ID" value="CAG6607320.1"/>
    <property type="molecule type" value="Transcribed_RNA"/>
</dbReference>
<dbReference type="EMBL" id="HBUF01007458">
    <property type="protein sequence ID" value="CAG6607330.1"/>
    <property type="molecule type" value="Transcribed_RNA"/>
</dbReference>
<keyword evidence="4 9" id="KW-0689">Ribosomal protein</keyword>
<reference evidence="9" key="1">
    <citation type="submission" date="2021-05" db="EMBL/GenBank/DDBJ databases">
        <authorList>
            <person name="Alioto T."/>
            <person name="Alioto T."/>
            <person name="Gomez Garrido J."/>
        </authorList>
    </citation>
    <scope>NUCLEOTIDE SEQUENCE</scope>
</reference>
<dbReference type="GO" id="GO:0006412">
    <property type="term" value="P:translation"/>
    <property type="evidence" value="ECO:0007669"/>
    <property type="project" value="InterPro"/>
</dbReference>
<dbReference type="PRINTS" id="PR00061">
    <property type="entry name" value="RIBOSOMALL19"/>
</dbReference>
<dbReference type="EMBL" id="HBUF01186489">
    <property type="protein sequence ID" value="CAG6656881.1"/>
    <property type="molecule type" value="Transcribed_RNA"/>
</dbReference>
<evidence type="ECO:0000256" key="6">
    <source>
        <dbReference type="ARBA" id="ARBA00023274"/>
    </source>
</evidence>
<dbReference type="EMBL" id="HBUF01007459">
    <property type="protein sequence ID" value="CAG6607335.1"/>
    <property type="molecule type" value="Transcribed_RNA"/>
</dbReference>
<protein>
    <recommendedName>
        <fullName evidence="7">Large ribosomal subunit protein bL19m</fullName>
    </recommendedName>
    <alternativeName>
        <fullName evidence="8">39S ribosomal protein L19, mitochondrial</fullName>
    </alternativeName>
</protein>
<evidence type="ECO:0000313" key="9">
    <source>
        <dbReference type="EMBL" id="CAG6607320.1"/>
    </source>
</evidence>
<dbReference type="EMBL" id="HBUF01345114">
    <property type="protein sequence ID" value="CAG6708545.1"/>
    <property type="molecule type" value="Transcribed_RNA"/>
</dbReference>
<keyword evidence="3" id="KW-0809">Transit peptide</keyword>
<dbReference type="InterPro" id="IPR038657">
    <property type="entry name" value="Ribosomal_bL19_sf"/>
</dbReference>
<dbReference type="AlphaFoldDB" id="A0A8D8LD24"/>
<dbReference type="GO" id="GO:0005762">
    <property type="term" value="C:mitochondrial large ribosomal subunit"/>
    <property type="evidence" value="ECO:0007669"/>
    <property type="project" value="TreeGrafter"/>
</dbReference>
<dbReference type="InterPro" id="IPR001857">
    <property type="entry name" value="Ribosomal_bL19"/>
</dbReference>
<dbReference type="InterPro" id="IPR008991">
    <property type="entry name" value="Translation_prot_SH3-like_sf"/>
</dbReference>
<proteinExistence type="inferred from homology"/>
<evidence type="ECO:0000256" key="2">
    <source>
        <dbReference type="ARBA" id="ARBA00005781"/>
    </source>
</evidence>
<accession>A0A8D8LD24</accession>
<evidence type="ECO:0000256" key="5">
    <source>
        <dbReference type="ARBA" id="ARBA00023128"/>
    </source>
</evidence>
<dbReference type="GO" id="GO:0003735">
    <property type="term" value="F:structural constituent of ribosome"/>
    <property type="evidence" value="ECO:0007669"/>
    <property type="project" value="InterPro"/>
</dbReference>
<keyword evidence="5" id="KW-0496">Mitochondrion</keyword>
<comment type="similarity">
    <text evidence="2">Belongs to the bacterial ribosomal protein bL19 family.</text>
</comment>
<dbReference type="EMBL" id="HBUF01007457">
    <property type="protein sequence ID" value="CAG6607325.1"/>
    <property type="molecule type" value="Transcribed_RNA"/>
</dbReference>
<dbReference type="EMBL" id="HBUF01186491">
    <property type="protein sequence ID" value="CAG6656894.1"/>
    <property type="molecule type" value="Transcribed_RNA"/>
</dbReference>
<evidence type="ECO:0000256" key="3">
    <source>
        <dbReference type="ARBA" id="ARBA00022946"/>
    </source>
</evidence>
<dbReference type="FunFam" id="2.30.30.790:FF:000002">
    <property type="entry name" value="39S ribosomal protein L19, mitochondrial"/>
    <property type="match status" value="1"/>
</dbReference>
<dbReference type="EMBL" id="HBUF01345115">
    <property type="protein sequence ID" value="CAG6708546.1"/>
    <property type="molecule type" value="Transcribed_RNA"/>
</dbReference>
<organism evidence="9">
    <name type="scientific">Cacopsylla melanoneura</name>
    <dbReference type="NCBI Taxonomy" id="428564"/>
    <lineage>
        <taxon>Eukaryota</taxon>
        <taxon>Metazoa</taxon>
        <taxon>Ecdysozoa</taxon>
        <taxon>Arthropoda</taxon>
        <taxon>Hexapoda</taxon>
        <taxon>Insecta</taxon>
        <taxon>Pterygota</taxon>
        <taxon>Neoptera</taxon>
        <taxon>Paraneoptera</taxon>
        <taxon>Hemiptera</taxon>
        <taxon>Sternorrhyncha</taxon>
        <taxon>Psylloidea</taxon>
        <taxon>Psyllidae</taxon>
        <taxon>Psyllinae</taxon>
        <taxon>Cacopsylla</taxon>
    </lineage>
</organism>
<dbReference type="EMBL" id="HBUF01007460">
    <property type="protein sequence ID" value="CAG6607340.1"/>
    <property type="molecule type" value="Transcribed_RNA"/>
</dbReference>
<dbReference type="Pfam" id="PF01245">
    <property type="entry name" value="Ribosomal_L19"/>
    <property type="match status" value="1"/>
</dbReference>
<dbReference type="EMBL" id="HBUF01186488">
    <property type="protein sequence ID" value="CAG6656874.1"/>
    <property type="molecule type" value="Transcribed_RNA"/>
</dbReference>
<name>A0A8D8LD24_9HEMI</name>
<evidence type="ECO:0000256" key="4">
    <source>
        <dbReference type="ARBA" id="ARBA00022980"/>
    </source>
</evidence>
<keyword evidence="6" id="KW-0687">Ribonucleoprotein</keyword>
<dbReference type="PANTHER" id="PTHR15680">
    <property type="entry name" value="RIBOSOMAL PROTEIN L19"/>
    <property type="match status" value="1"/>
</dbReference>
<comment type="subcellular location">
    <subcellularLocation>
        <location evidence="1">Mitochondrion</location>
    </subcellularLocation>
</comment>
<dbReference type="PANTHER" id="PTHR15680:SF9">
    <property type="entry name" value="LARGE RIBOSOMAL SUBUNIT PROTEIN BL19M"/>
    <property type="match status" value="1"/>
</dbReference>
<evidence type="ECO:0000256" key="8">
    <source>
        <dbReference type="ARBA" id="ARBA00035359"/>
    </source>
</evidence>
<evidence type="ECO:0000256" key="1">
    <source>
        <dbReference type="ARBA" id="ARBA00004173"/>
    </source>
</evidence>
<evidence type="ECO:0000256" key="7">
    <source>
        <dbReference type="ARBA" id="ARBA00035288"/>
    </source>
</evidence>
<sequence length="289" mass="34174">MLPSLTKINKSLCFGNIILRNLSKSPKIQFENTENEKKLALPLENRFLYREFLPDPEMKFRNAIREKLERSDMIKRRSAIDIPSFFVGSIVSVTSADHHDPNKTRKFVGICIQKRYTGLRHEFVLRNVIDNLGVEMAYNMYDPTIHNITVLRLEKRLDDELLYLRDALPKYSTFPLDMETEYLPLGAPIPINDIKVEMKPRPWVGRWERKGFKGIDNVDKHITEKMKGQKERVAEPWEKYDLMKEYRRTIPEEEQDEIFSEVFAELHKLSVRNQKMKKSRVYVKPKKTG</sequence>